<organism evidence="1 2">
    <name type="scientific">Saccharopolyspora taberi</name>
    <dbReference type="NCBI Taxonomy" id="60895"/>
    <lineage>
        <taxon>Bacteria</taxon>
        <taxon>Bacillati</taxon>
        <taxon>Actinomycetota</taxon>
        <taxon>Actinomycetes</taxon>
        <taxon>Pseudonocardiales</taxon>
        <taxon>Pseudonocardiaceae</taxon>
        <taxon>Saccharopolyspora</taxon>
    </lineage>
</organism>
<accession>A0ABN3VN05</accession>
<evidence type="ECO:0008006" key="3">
    <source>
        <dbReference type="Google" id="ProtNLM"/>
    </source>
</evidence>
<comment type="caution">
    <text evidence="1">The sequence shown here is derived from an EMBL/GenBank/DDBJ whole genome shotgun (WGS) entry which is preliminary data.</text>
</comment>
<evidence type="ECO:0000313" key="2">
    <source>
        <dbReference type="Proteomes" id="UP001500979"/>
    </source>
</evidence>
<dbReference type="EMBL" id="BAAAUX010000045">
    <property type="protein sequence ID" value="GAA2821376.1"/>
    <property type="molecule type" value="Genomic_DNA"/>
</dbReference>
<keyword evidence="2" id="KW-1185">Reference proteome</keyword>
<dbReference type="RefSeq" id="WP_344686293.1">
    <property type="nucleotide sequence ID" value="NZ_BAAAUX010000045.1"/>
</dbReference>
<reference evidence="1 2" key="1">
    <citation type="journal article" date="2019" name="Int. J. Syst. Evol. Microbiol.">
        <title>The Global Catalogue of Microorganisms (GCM) 10K type strain sequencing project: providing services to taxonomists for standard genome sequencing and annotation.</title>
        <authorList>
            <consortium name="The Broad Institute Genomics Platform"/>
            <consortium name="The Broad Institute Genome Sequencing Center for Infectious Disease"/>
            <person name="Wu L."/>
            <person name="Ma J."/>
        </authorList>
    </citation>
    <scope>NUCLEOTIDE SEQUENCE [LARGE SCALE GENOMIC DNA]</scope>
    <source>
        <strain evidence="1 2">JCM 9383</strain>
    </source>
</reference>
<name>A0ABN3VN05_9PSEU</name>
<sequence>MGDGGFATDTDQLRKGAKTYLGNLIEDLEAAQRVLQEAGNFTDAFRGQGSLFNGITGFWDDTHHYVLRVLADNTENIRLSQQALVEIADRYDQDDQSGAEGMPG</sequence>
<gene>
    <name evidence="1" type="ORF">GCM10010470_65800</name>
</gene>
<protein>
    <recommendedName>
        <fullName evidence="3">WXG100 family type VII secretion target</fullName>
    </recommendedName>
</protein>
<proteinExistence type="predicted"/>
<dbReference type="Proteomes" id="UP001500979">
    <property type="component" value="Unassembled WGS sequence"/>
</dbReference>
<evidence type="ECO:0000313" key="1">
    <source>
        <dbReference type="EMBL" id="GAA2821376.1"/>
    </source>
</evidence>